<dbReference type="InterPro" id="IPR006311">
    <property type="entry name" value="TAT_signal"/>
</dbReference>
<dbReference type="InterPro" id="IPR050463">
    <property type="entry name" value="Gfo/Idh/MocA_oxidrdct_glycsds"/>
</dbReference>
<sequence length="430" mass="47608">MLSRRSFLAASAAAPLVLSHTARAAANERLTLGFIGVGTMGRGHLGGYLGRKDVEVVAVCDVVKERLDSAAGMVEKKYADRKKAGTWKGVKSFPDFRELLADKSIDAVVIATPDHWHANAAVLSARAGKHIYCEKPLTHNIAEGRWLVEEIKKAKITFQVGSQQRSEFANRFRAAVEMIWNGWIGDVKTVRIGVAGPNRPCDLPTQEIPVGTDWDFWQGPAPERGYNEILCPKGVHSGFPKWRDYREYAGGYVADMGAHHFDIAQWALKMDGSGPVEVNPPTDPKQLSGLTFTYANGVKMIHGEFVKNKEGRELKADCVFEGTEGTILVGRGQLEVIFNSGSKAQYPDAAKRVTPSSDHKQNWLEAIKAGKEPICPPEIGHRTATVCHLGNLGYQLRRKLKWDPVKEEFANDDEANKLRSREPRAKWKVT</sequence>
<evidence type="ECO:0000256" key="2">
    <source>
        <dbReference type="SAM" id="SignalP"/>
    </source>
</evidence>
<dbReference type="GO" id="GO:0000166">
    <property type="term" value="F:nucleotide binding"/>
    <property type="evidence" value="ECO:0007669"/>
    <property type="project" value="InterPro"/>
</dbReference>
<dbReference type="Gene3D" id="3.40.50.720">
    <property type="entry name" value="NAD(P)-binding Rossmann-like Domain"/>
    <property type="match status" value="1"/>
</dbReference>
<dbReference type="Gene3D" id="3.30.360.10">
    <property type="entry name" value="Dihydrodipicolinate Reductase, domain 2"/>
    <property type="match status" value="1"/>
</dbReference>
<dbReference type="InterPro" id="IPR000683">
    <property type="entry name" value="Gfo/Idh/MocA-like_OxRdtase_N"/>
</dbReference>
<dbReference type="InterPro" id="IPR043906">
    <property type="entry name" value="Gfo/Idh/MocA_OxRdtase_bact_C"/>
</dbReference>
<dbReference type="KEGG" id="lrs:PX52LOC_02880"/>
<dbReference type="PANTHER" id="PTHR43818:SF5">
    <property type="entry name" value="OXIDOREDUCTASE FAMILY PROTEIN"/>
    <property type="match status" value="1"/>
</dbReference>
<dbReference type="OrthoDB" id="246832at2"/>
<feature type="region of interest" description="Disordered" evidence="1">
    <location>
        <begin position="411"/>
        <end position="430"/>
    </location>
</feature>
<evidence type="ECO:0000259" key="3">
    <source>
        <dbReference type="Pfam" id="PF01408"/>
    </source>
</evidence>
<proteinExistence type="predicted"/>
<evidence type="ECO:0000313" key="6">
    <source>
        <dbReference type="Proteomes" id="UP000324974"/>
    </source>
</evidence>
<evidence type="ECO:0000256" key="1">
    <source>
        <dbReference type="SAM" id="MobiDB-lite"/>
    </source>
</evidence>
<dbReference type="PANTHER" id="PTHR43818">
    <property type="entry name" value="BCDNA.GH03377"/>
    <property type="match status" value="1"/>
</dbReference>
<feature type="chain" id="PRO_5022931122" evidence="2">
    <location>
        <begin position="25"/>
        <end position="430"/>
    </location>
</feature>
<dbReference type="SUPFAM" id="SSF55347">
    <property type="entry name" value="Glyceraldehyde-3-phosphate dehydrogenase-like, C-terminal domain"/>
    <property type="match status" value="1"/>
</dbReference>
<keyword evidence="5" id="KW-0378">Hydrolase</keyword>
<dbReference type="Proteomes" id="UP000324974">
    <property type="component" value="Chromosome"/>
</dbReference>
<evidence type="ECO:0000313" key="5">
    <source>
        <dbReference type="EMBL" id="QEL15943.1"/>
    </source>
</evidence>
<name>A0A5C1ACL9_9BACT</name>
<dbReference type="SUPFAM" id="SSF51735">
    <property type="entry name" value="NAD(P)-binding Rossmann-fold domains"/>
    <property type="match status" value="1"/>
</dbReference>
<feature type="domain" description="Gfo/Idh/MocA-like oxidoreductase bacterial type C-terminal" evidence="4">
    <location>
        <begin position="202"/>
        <end position="428"/>
    </location>
</feature>
<accession>A0A5C1ACL9</accession>
<dbReference type="RefSeq" id="WP_149110709.1">
    <property type="nucleotide sequence ID" value="NZ_CP042425.1"/>
</dbReference>
<feature type="domain" description="Gfo/Idh/MocA-like oxidoreductase N-terminal" evidence="3">
    <location>
        <begin position="32"/>
        <end position="161"/>
    </location>
</feature>
<dbReference type="Pfam" id="PF19051">
    <property type="entry name" value="GFO_IDH_MocA_C2"/>
    <property type="match status" value="1"/>
</dbReference>
<keyword evidence="2" id="KW-0732">Signal</keyword>
<reference evidence="6" key="1">
    <citation type="submission" date="2019-08" db="EMBL/GenBank/DDBJ databases">
        <title>Limnoglobus roseus gen. nov., sp. nov., a novel freshwater planctomycete with a giant genome from the family Gemmataceae.</title>
        <authorList>
            <person name="Kulichevskaya I.S."/>
            <person name="Naumoff D.G."/>
            <person name="Miroshnikov K."/>
            <person name="Ivanova A."/>
            <person name="Philippov D.A."/>
            <person name="Hakobyan A."/>
            <person name="Rijpstra I.C."/>
            <person name="Sinninghe Damste J.S."/>
            <person name="Liesack W."/>
            <person name="Dedysh S.N."/>
        </authorList>
    </citation>
    <scope>NUCLEOTIDE SEQUENCE [LARGE SCALE GENOMIC DNA]</scope>
    <source>
        <strain evidence="6">PX52</strain>
    </source>
</reference>
<gene>
    <name evidence="5" type="ORF">PX52LOC_02880</name>
</gene>
<organism evidence="5 6">
    <name type="scientific">Limnoglobus roseus</name>
    <dbReference type="NCBI Taxonomy" id="2598579"/>
    <lineage>
        <taxon>Bacteria</taxon>
        <taxon>Pseudomonadati</taxon>
        <taxon>Planctomycetota</taxon>
        <taxon>Planctomycetia</taxon>
        <taxon>Gemmatales</taxon>
        <taxon>Gemmataceae</taxon>
        <taxon>Limnoglobus</taxon>
    </lineage>
</organism>
<keyword evidence="6" id="KW-1185">Reference proteome</keyword>
<feature type="signal peptide" evidence="2">
    <location>
        <begin position="1"/>
        <end position="24"/>
    </location>
</feature>
<dbReference type="GO" id="GO:0016787">
    <property type="term" value="F:hydrolase activity"/>
    <property type="evidence" value="ECO:0007669"/>
    <property type="project" value="UniProtKB-KW"/>
</dbReference>
<dbReference type="PROSITE" id="PS51318">
    <property type="entry name" value="TAT"/>
    <property type="match status" value="1"/>
</dbReference>
<dbReference type="EMBL" id="CP042425">
    <property type="protein sequence ID" value="QEL15943.1"/>
    <property type="molecule type" value="Genomic_DNA"/>
</dbReference>
<dbReference type="Pfam" id="PF01408">
    <property type="entry name" value="GFO_IDH_MocA"/>
    <property type="match status" value="1"/>
</dbReference>
<evidence type="ECO:0000259" key="4">
    <source>
        <dbReference type="Pfam" id="PF19051"/>
    </source>
</evidence>
<protein>
    <submittedName>
        <fullName evidence="5">Putative Rossmann-fold-type glycoside hydrolase</fullName>
    </submittedName>
</protein>
<dbReference type="InterPro" id="IPR036291">
    <property type="entry name" value="NAD(P)-bd_dom_sf"/>
</dbReference>
<dbReference type="AlphaFoldDB" id="A0A5C1ACL9"/>